<evidence type="ECO:0000313" key="1">
    <source>
        <dbReference type="EMBL" id="EKM33026.1"/>
    </source>
</evidence>
<proteinExistence type="predicted"/>
<dbReference type="Proteomes" id="UP000008367">
    <property type="component" value="Unassembled WGS sequence"/>
</dbReference>
<gene>
    <name evidence="1" type="ORF">VCHENC02_1480</name>
</gene>
<organism evidence="1 2">
    <name type="scientific">Vibrio harveyi</name>
    <name type="common">Beneckea harveyi</name>
    <dbReference type="NCBI Taxonomy" id="669"/>
    <lineage>
        <taxon>Bacteria</taxon>
        <taxon>Pseudomonadati</taxon>
        <taxon>Pseudomonadota</taxon>
        <taxon>Gammaproteobacteria</taxon>
        <taxon>Vibrionales</taxon>
        <taxon>Vibrionaceae</taxon>
        <taxon>Vibrio</taxon>
    </lineage>
</organism>
<name>A0A454D346_VIBHA</name>
<accession>A0A454D346</accession>
<comment type="caution">
    <text evidence="1">The sequence shown here is derived from an EMBL/GenBank/DDBJ whole genome shotgun (WGS) entry which is preliminary data.</text>
</comment>
<evidence type="ECO:0000313" key="2">
    <source>
        <dbReference type="Proteomes" id="UP000008367"/>
    </source>
</evidence>
<dbReference type="EMBL" id="AJSR01000467">
    <property type="protein sequence ID" value="EKM33026.1"/>
    <property type="molecule type" value="Genomic_DNA"/>
</dbReference>
<feature type="non-terminal residue" evidence="1">
    <location>
        <position position="109"/>
    </location>
</feature>
<dbReference type="AlphaFoldDB" id="A0A454D346"/>
<sequence length="109" mass="11881">MIAAGVNPDADDAVISEYVTITLPNVQPADDVTPPPAGHPLEGKFLHFVEIGHNGTNFAKGWCDSIYLDANTKTMYWNDRDSDNLSTCDTDMSEFTEGVPYTIVGDKTI</sequence>
<reference evidence="1 2" key="1">
    <citation type="submission" date="2012-10" db="EMBL/GenBank/DDBJ databases">
        <title>Genome sequence of Vibrio Cholerae HENC-02.</title>
        <authorList>
            <person name="Eppinger M."/>
            <person name="Hasan N.A."/>
            <person name="Sengamalay N."/>
            <person name="Hine E."/>
            <person name="Su Q."/>
            <person name="Daugherty S.C."/>
            <person name="Young S."/>
            <person name="Sadzewicz L."/>
            <person name="Tallon L."/>
            <person name="Cebula T.A."/>
            <person name="Ravel J."/>
            <person name="Colwell R.R."/>
        </authorList>
    </citation>
    <scope>NUCLEOTIDE SEQUENCE [LARGE SCALE GENOMIC DNA]</scope>
    <source>
        <strain evidence="1 2">HENC-02</strain>
    </source>
</reference>
<protein>
    <submittedName>
        <fullName evidence="1">Uncharacterized protein</fullName>
    </submittedName>
</protein>